<dbReference type="STRING" id="106549.A0A540NRX2"/>
<organism evidence="2 3">
    <name type="scientific">Malus baccata</name>
    <name type="common">Siberian crab apple</name>
    <name type="synonym">Pyrus baccata</name>
    <dbReference type="NCBI Taxonomy" id="106549"/>
    <lineage>
        <taxon>Eukaryota</taxon>
        <taxon>Viridiplantae</taxon>
        <taxon>Streptophyta</taxon>
        <taxon>Embryophyta</taxon>
        <taxon>Tracheophyta</taxon>
        <taxon>Spermatophyta</taxon>
        <taxon>Magnoliopsida</taxon>
        <taxon>eudicotyledons</taxon>
        <taxon>Gunneridae</taxon>
        <taxon>Pentapetalae</taxon>
        <taxon>rosids</taxon>
        <taxon>fabids</taxon>
        <taxon>Rosales</taxon>
        <taxon>Rosaceae</taxon>
        <taxon>Amygdaloideae</taxon>
        <taxon>Maleae</taxon>
        <taxon>Malus</taxon>
    </lineage>
</organism>
<proteinExistence type="predicted"/>
<feature type="region of interest" description="Disordered" evidence="1">
    <location>
        <begin position="1"/>
        <end position="24"/>
    </location>
</feature>
<comment type="caution">
    <text evidence="2">The sequence shown here is derived from an EMBL/GenBank/DDBJ whole genome shotgun (WGS) entry which is preliminary data.</text>
</comment>
<evidence type="ECO:0000256" key="1">
    <source>
        <dbReference type="SAM" id="MobiDB-lite"/>
    </source>
</evidence>
<dbReference type="EMBL" id="VIEB01000012">
    <property type="protein sequence ID" value="TQE13310.1"/>
    <property type="molecule type" value="Genomic_DNA"/>
</dbReference>
<name>A0A540NRX2_MALBA</name>
<dbReference type="Proteomes" id="UP000315295">
    <property type="component" value="Unassembled WGS sequence"/>
</dbReference>
<gene>
    <name evidence="2" type="ORF">C1H46_001117</name>
</gene>
<reference evidence="2 3" key="1">
    <citation type="journal article" date="2019" name="G3 (Bethesda)">
        <title>Sequencing of a Wild Apple (Malus baccata) Genome Unravels the Differences Between Cultivated and Wild Apple Species Regarding Disease Resistance and Cold Tolerance.</title>
        <authorList>
            <person name="Chen X."/>
        </authorList>
    </citation>
    <scope>NUCLEOTIDE SEQUENCE [LARGE SCALE GENOMIC DNA]</scope>
    <source>
        <strain evidence="3">cv. Shandingzi</strain>
        <tissue evidence="2">Leaves</tissue>
    </source>
</reference>
<protein>
    <submittedName>
        <fullName evidence="2">Uncharacterized protein</fullName>
    </submittedName>
</protein>
<sequence>MSNNTSPQQELRREGVSKGKNHRGLVGSPIVRELQAQGCAKLVLRTQVESNLTRQAASPPRRCKTRVYGFVFKVAAVDFIAAISLRSQCDVESTLGGGIKNDINEGELGGGWLGPKKKPTQITWEMEGEGVLVLTDSEGGGGRRFLFGHGLKKKIGCLVTMISKF</sequence>
<evidence type="ECO:0000313" key="2">
    <source>
        <dbReference type="EMBL" id="TQE13310.1"/>
    </source>
</evidence>
<accession>A0A540NRX2</accession>
<keyword evidence="3" id="KW-1185">Reference proteome</keyword>
<evidence type="ECO:0000313" key="3">
    <source>
        <dbReference type="Proteomes" id="UP000315295"/>
    </source>
</evidence>
<dbReference type="AlphaFoldDB" id="A0A540NRX2"/>